<dbReference type="Proteomes" id="UP000050509">
    <property type="component" value="Unassembled WGS sequence"/>
</dbReference>
<proteinExistence type="predicted"/>
<dbReference type="AlphaFoldDB" id="A0A0P9D205"/>
<sequence>DQDGRPHGEPLPSDILDAEYCAMRYRYQIGGEKWGCQRLAATRDFPHERLPNGEYAVEGHVWRAVGKRYRTRYINEILHTFWIHEGQPQQPRRKRQHIPAPALAQRHHAHGRVARELGAQLAGGALTATDAVRVERDLHAYVVAQAQLDLGGVDALAVDWEGAEGRDLVGHLLTSAYAQLEAEVGR</sequence>
<reference evidence="1 2" key="1">
    <citation type="submission" date="2015-09" db="EMBL/GenBank/DDBJ databases">
        <title>Draft genome sequence of Kouleothrix aurantiaca JCM 19913.</title>
        <authorList>
            <person name="Hemp J."/>
        </authorList>
    </citation>
    <scope>NUCLEOTIDE SEQUENCE [LARGE SCALE GENOMIC DNA]</scope>
    <source>
        <strain evidence="1 2">COM-B</strain>
    </source>
</reference>
<feature type="non-terminal residue" evidence="1">
    <location>
        <position position="1"/>
    </location>
</feature>
<dbReference type="EMBL" id="LJCR01001975">
    <property type="protein sequence ID" value="KPV49426.1"/>
    <property type="molecule type" value="Genomic_DNA"/>
</dbReference>
<evidence type="ECO:0000313" key="2">
    <source>
        <dbReference type="Proteomes" id="UP000050509"/>
    </source>
</evidence>
<evidence type="ECO:0000313" key="1">
    <source>
        <dbReference type="EMBL" id="KPV49426.1"/>
    </source>
</evidence>
<comment type="caution">
    <text evidence="1">The sequence shown here is derived from an EMBL/GenBank/DDBJ whole genome shotgun (WGS) entry which is preliminary data.</text>
</comment>
<organism evidence="1 2">
    <name type="scientific">Kouleothrix aurantiaca</name>
    <dbReference type="NCBI Taxonomy" id="186479"/>
    <lineage>
        <taxon>Bacteria</taxon>
        <taxon>Bacillati</taxon>
        <taxon>Chloroflexota</taxon>
        <taxon>Chloroflexia</taxon>
        <taxon>Chloroflexales</taxon>
        <taxon>Roseiflexineae</taxon>
        <taxon>Roseiflexaceae</taxon>
        <taxon>Kouleothrix</taxon>
    </lineage>
</organism>
<accession>A0A0P9D205</accession>
<protein>
    <submittedName>
        <fullName evidence="1">Uncharacterized protein</fullName>
    </submittedName>
</protein>
<keyword evidence="2" id="KW-1185">Reference proteome</keyword>
<gene>
    <name evidence="1" type="ORF">SE17_32690</name>
</gene>
<name>A0A0P9D205_9CHLR</name>